<keyword evidence="3" id="KW-0804">Transcription</keyword>
<dbReference type="PROSITE" id="PS00041">
    <property type="entry name" value="HTH_ARAC_FAMILY_1"/>
    <property type="match status" value="1"/>
</dbReference>
<evidence type="ECO:0000259" key="4">
    <source>
        <dbReference type="PROSITE" id="PS01124"/>
    </source>
</evidence>
<dbReference type="InterPro" id="IPR003313">
    <property type="entry name" value="AraC-bd"/>
</dbReference>
<dbReference type="EMBL" id="BJYV01000015">
    <property type="protein sequence ID" value="GEO22530.1"/>
    <property type="molecule type" value="Genomic_DNA"/>
</dbReference>
<sequence length="289" mass="33567">MKPHFHKIPSTSQHSFSIRYDKKPNFGTLWHFHPELELHHIIKGQGTQFIGDTVKSFSDGDLILLGENLPHTWRCTDEYFQGKADVEVEAYVLQFLPTCFGKDFLEIPETQSISSLFEIAKKGMIIYGNTKKKLIEILHKTINASQLDRVINLLRMIQILAATSEYETISPGYANRQLANITEMEKLEKIYAYVLSHYRDEISLEKIAAIANLSVSTFSRYFKKMTNKTFFEFLIEIRISNACRALIKDKLPIEVICYDCGFNNVSNFYRHFNKVIGMTPYAYKKQYLF</sequence>
<keyword evidence="6" id="KW-1185">Reference proteome</keyword>
<organism evidence="5 6">
    <name type="scientific">Cyclobacterium qasimii</name>
    <dbReference type="NCBI Taxonomy" id="1350429"/>
    <lineage>
        <taxon>Bacteria</taxon>
        <taxon>Pseudomonadati</taxon>
        <taxon>Bacteroidota</taxon>
        <taxon>Cytophagia</taxon>
        <taxon>Cytophagales</taxon>
        <taxon>Cyclobacteriaceae</taxon>
        <taxon>Cyclobacterium</taxon>
    </lineage>
</organism>
<evidence type="ECO:0000256" key="2">
    <source>
        <dbReference type="ARBA" id="ARBA00023125"/>
    </source>
</evidence>
<evidence type="ECO:0000313" key="5">
    <source>
        <dbReference type="EMBL" id="GEO22530.1"/>
    </source>
</evidence>
<dbReference type="PROSITE" id="PS01124">
    <property type="entry name" value="HTH_ARAC_FAMILY_2"/>
    <property type="match status" value="1"/>
</dbReference>
<dbReference type="InterPro" id="IPR018062">
    <property type="entry name" value="HTH_AraC-typ_CS"/>
</dbReference>
<reference evidence="5 6" key="1">
    <citation type="submission" date="2019-07" db="EMBL/GenBank/DDBJ databases">
        <title>Whole genome shotgun sequence of Cyclobacterium qasimii NBRC 106168.</title>
        <authorList>
            <person name="Hosoyama A."/>
            <person name="Uohara A."/>
            <person name="Ohji S."/>
            <person name="Ichikawa N."/>
        </authorList>
    </citation>
    <scope>NUCLEOTIDE SEQUENCE [LARGE SCALE GENOMIC DNA]</scope>
    <source>
        <strain evidence="5 6">NBRC 106168</strain>
    </source>
</reference>
<name>A0A512CEQ0_9BACT</name>
<dbReference type="SUPFAM" id="SSF51182">
    <property type="entry name" value="RmlC-like cupins"/>
    <property type="match status" value="1"/>
</dbReference>
<dbReference type="Gene3D" id="2.60.120.10">
    <property type="entry name" value="Jelly Rolls"/>
    <property type="match status" value="1"/>
</dbReference>
<dbReference type="Pfam" id="PF12833">
    <property type="entry name" value="HTH_18"/>
    <property type="match status" value="1"/>
</dbReference>
<dbReference type="CDD" id="cd06976">
    <property type="entry name" value="cupin_MtlR-like_N"/>
    <property type="match status" value="1"/>
</dbReference>
<dbReference type="Pfam" id="PF02311">
    <property type="entry name" value="AraC_binding"/>
    <property type="match status" value="1"/>
</dbReference>
<feature type="domain" description="HTH araC/xylS-type" evidence="4">
    <location>
        <begin position="188"/>
        <end position="286"/>
    </location>
</feature>
<dbReference type="Proteomes" id="UP000321301">
    <property type="component" value="Unassembled WGS sequence"/>
</dbReference>
<dbReference type="RefSeq" id="WP_020892165.1">
    <property type="nucleotide sequence ID" value="NZ_BJYV01000015.1"/>
</dbReference>
<evidence type="ECO:0000256" key="3">
    <source>
        <dbReference type="ARBA" id="ARBA00023163"/>
    </source>
</evidence>
<dbReference type="InterPro" id="IPR011051">
    <property type="entry name" value="RmlC_Cupin_sf"/>
</dbReference>
<evidence type="ECO:0000313" key="6">
    <source>
        <dbReference type="Proteomes" id="UP000321301"/>
    </source>
</evidence>
<gene>
    <name evidence="5" type="ORF">CQA01_30640</name>
</gene>
<keyword evidence="2" id="KW-0238">DNA-binding</keyword>
<comment type="caution">
    <text evidence="5">The sequence shown here is derived from an EMBL/GenBank/DDBJ whole genome shotgun (WGS) entry which is preliminary data.</text>
</comment>
<dbReference type="AlphaFoldDB" id="A0A512CEQ0"/>
<dbReference type="Gene3D" id="1.10.10.60">
    <property type="entry name" value="Homeodomain-like"/>
    <property type="match status" value="2"/>
</dbReference>
<dbReference type="GO" id="GO:0043565">
    <property type="term" value="F:sequence-specific DNA binding"/>
    <property type="evidence" value="ECO:0007669"/>
    <property type="project" value="InterPro"/>
</dbReference>
<dbReference type="SUPFAM" id="SSF46689">
    <property type="entry name" value="Homeodomain-like"/>
    <property type="match status" value="2"/>
</dbReference>
<dbReference type="InterPro" id="IPR014710">
    <property type="entry name" value="RmlC-like_jellyroll"/>
</dbReference>
<dbReference type="InterPro" id="IPR018060">
    <property type="entry name" value="HTH_AraC"/>
</dbReference>
<accession>A0A512CEQ0</accession>
<protein>
    <submittedName>
        <fullName evidence="5">AraC family transcriptional regulator</fullName>
    </submittedName>
</protein>
<proteinExistence type="predicted"/>
<evidence type="ECO:0000256" key="1">
    <source>
        <dbReference type="ARBA" id="ARBA00023015"/>
    </source>
</evidence>
<keyword evidence="1" id="KW-0805">Transcription regulation</keyword>
<dbReference type="SMART" id="SM00342">
    <property type="entry name" value="HTH_ARAC"/>
    <property type="match status" value="1"/>
</dbReference>
<dbReference type="InterPro" id="IPR009057">
    <property type="entry name" value="Homeodomain-like_sf"/>
</dbReference>
<dbReference type="GO" id="GO:0003700">
    <property type="term" value="F:DNA-binding transcription factor activity"/>
    <property type="evidence" value="ECO:0007669"/>
    <property type="project" value="InterPro"/>
</dbReference>
<dbReference type="PANTHER" id="PTHR43280">
    <property type="entry name" value="ARAC-FAMILY TRANSCRIPTIONAL REGULATOR"/>
    <property type="match status" value="1"/>
</dbReference>
<dbReference type="PANTHER" id="PTHR43280:SF27">
    <property type="entry name" value="TRANSCRIPTIONAL REGULATOR MTLR"/>
    <property type="match status" value="1"/>
</dbReference>